<dbReference type="STRING" id="3988.B9T8E2"/>
<evidence type="ECO:0000259" key="4">
    <source>
        <dbReference type="Pfam" id="PF00931"/>
    </source>
</evidence>
<dbReference type="InterPro" id="IPR027417">
    <property type="entry name" value="P-loop_NTPase"/>
</dbReference>
<organism evidence="5 6">
    <name type="scientific">Ricinus communis</name>
    <name type="common">Castor bean</name>
    <dbReference type="NCBI Taxonomy" id="3988"/>
    <lineage>
        <taxon>Eukaryota</taxon>
        <taxon>Viridiplantae</taxon>
        <taxon>Streptophyta</taxon>
        <taxon>Embryophyta</taxon>
        <taxon>Tracheophyta</taxon>
        <taxon>Spermatophyta</taxon>
        <taxon>Magnoliopsida</taxon>
        <taxon>eudicotyledons</taxon>
        <taxon>Gunneridae</taxon>
        <taxon>Pentapetalae</taxon>
        <taxon>rosids</taxon>
        <taxon>fabids</taxon>
        <taxon>Malpighiales</taxon>
        <taxon>Euphorbiaceae</taxon>
        <taxon>Acalyphoideae</taxon>
        <taxon>Acalypheae</taxon>
        <taxon>Ricinus</taxon>
    </lineage>
</organism>
<keyword evidence="2" id="KW-0611">Plant defense</keyword>
<gene>
    <name evidence="5" type="ORF">RCOM_0280040</name>
</gene>
<dbReference type="SUPFAM" id="SSF52540">
    <property type="entry name" value="P-loop containing nucleoside triphosphate hydrolases"/>
    <property type="match status" value="1"/>
</dbReference>
<keyword evidence="1" id="KW-0547">Nucleotide-binding</keyword>
<evidence type="ECO:0000256" key="1">
    <source>
        <dbReference type="ARBA" id="ARBA00022741"/>
    </source>
</evidence>
<evidence type="ECO:0000256" key="3">
    <source>
        <dbReference type="ARBA" id="ARBA00022840"/>
    </source>
</evidence>
<protein>
    <submittedName>
        <fullName evidence="5">Disease resistance protein RPS2, putative</fullName>
    </submittedName>
</protein>
<dbReference type="PANTHER" id="PTHR33463:SF187">
    <property type="entry name" value="AND NB-ARC DOMAIN DISEASE RESISTANCE PROTEIN, PUTATIVE-RELATED"/>
    <property type="match status" value="1"/>
</dbReference>
<dbReference type="Gene3D" id="3.40.50.300">
    <property type="entry name" value="P-loop containing nucleotide triphosphate hydrolases"/>
    <property type="match status" value="1"/>
</dbReference>
<dbReference type="Pfam" id="PF00931">
    <property type="entry name" value="NB-ARC"/>
    <property type="match status" value="1"/>
</dbReference>
<dbReference type="InParanoid" id="B9T8E2"/>
<dbReference type="InterPro" id="IPR050905">
    <property type="entry name" value="Plant_NBS-LRR"/>
</dbReference>
<dbReference type="Proteomes" id="UP000008311">
    <property type="component" value="Unassembled WGS sequence"/>
</dbReference>
<keyword evidence="3" id="KW-0067">ATP-binding</keyword>
<sequence>MEFLALFALGAATGTQFLKTIWAKVEVFNNIWSFISYHNRIDENKQTLKRKLEALCSVEEDINRKLEVVEFRTGKKRKREVVNWLSSVQRTKKEVRSMEQQISERKYLRIREVEELYEQGQFESPLLDVHGTIGNELLATNLVGHNPNGGVLETIWAGLMNDQVLSIGVHGPEGVGKTAIMTHIHNRLLQNATSDNATFHHVYWVTISDDSSIRKLQNDIAKEVGLDLSDEEDTRKRAAKLHQGLLRRKKCVLILDGLSCYFDQVKVGIPTEVNTCKPIITTRLSKLCRRMCCQEIIEVKPLPDGDADNLFKETLRNSLPSEVDEIAKLIVKECGGLPDKIIHIAEEMREIDDIHEWKDKLYTLQECRGSQ</sequence>
<dbReference type="Gene3D" id="1.10.8.430">
    <property type="entry name" value="Helical domain of apoptotic protease-activating factors"/>
    <property type="match status" value="1"/>
</dbReference>
<dbReference type="EMBL" id="EQ975012">
    <property type="protein sequence ID" value="EEF27874.1"/>
    <property type="molecule type" value="Genomic_DNA"/>
</dbReference>
<feature type="domain" description="NB-ARC" evidence="4">
    <location>
        <begin position="152"/>
        <end position="313"/>
    </location>
</feature>
<dbReference type="AlphaFoldDB" id="B9T8E2"/>
<dbReference type="InterPro" id="IPR002182">
    <property type="entry name" value="NB-ARC"/>
</dbReference>
<dbReference type="PANTHER" id="PTHR33463">
    <property type="entry name" value="NB-ARC DOMAIN-CONTAINING PROTEIN-RELATED"/>
    <property type="match status" value="1"/>
</dbReference>
<evidence type="ECO:0000313" key="5">
    <source>
        <dbReference type="EMBL" id="EEF27874.1"/>
    </source>
</evidence>
<name>B9T8E2_RICCO</name>
<accession>B9T8E2</accession>
<evidence type="ECO:0000313" key="6">
    <source>
        <dbReference type="Proteomes" id="UP000008311"/>
    </source>
</evidence>
<dbReference type="eggNOG" id="KOG4658">
    <property type="taxonomic scope" value="Eukaryota"/>
</dbReference>
<dbReference type="PRINTS" id="PR00364">
    <property type="entry name" value="DISEASERSIST"/>
</dbReference>
<proteinExistence type="predicted"/>
<dbReference type="GO" id="GO:0005524">
    <property type="term" value="F:ATP binding"/>
    <property type="evidence" value="ECO:0007669"/>
    <property type="project" value="UniProtKB-KW"/>
</dbReference>
<keyword evidence="6" id="KW-1185">Reference proteome</keyword>
<dbReference type="InterPro" id="IPR042197">
    <property type="entry name" value="Apaf_helical"/>
</dbReference>
<dbReference type="GO" id="GO:0006952">
    <property type="term" value="P:defense response"/>
    <property type="evidence" value="ECO:0007669"/>
    <property type="project" value="UniProtKB-KW"/>
</dbReference>
<evidence type="ECO:0000256" key="2">
    <source>
        <dbReference type="ARBA" id="ARBA00022821"/>
    </source>
</evidence>
<reference evidence="6" key="1">
    <citation type="journal article" date="2010" name="Nat. Biotechnol.">
        <title>Draft genome sequence of the oilseed species Ricinus communis.</title>
        <authorList>
            <person name="Chan A.P."/>
            <person name="Crabtree J."/>
            <person name="Zhao Q."/>
            <person name="Lorenzi H."/>
            <person name="Orvis J."/>
            <person name="Puiu D."/>
            <person name="Melake-Berhan A."/>
            <person name="Jones K.M."/>
            <person name="Redman J."/>
            <person name="Chen G."/>
            <person name="Cahoon E.B."/>
            <person name="Gedil M."/>
            <person name="Stanke M."/>
            <person name="Haas B.J."/>
            <person name="Wortman J.R."/>
            <person name="Fraser-Liggett C.M."/>
            <person name="Ravel J."/>
            <person name="Rabinowicz P.D."/>
        </authorList>
    </citation>
    <scope>NUCLEOTIDE SEQUENCE [LARGE SCALE GENOMIC DNA]</scope>
    <source>
        <strain evidence="6">cv. Hale</strain>
    </source>
</reference>
<dbReference type="GO" id="GO:0043531">
    <property type="term" value="F:ADP binding"/>
    <property type="evidence" value="ECO:0007669"/>
    <property type="project" value="InterPro"/>
</dbReference>